<dbReference type="RefSeq" id="WP_169611061.1">
    <property type="nucleotide sequence ID" value="NZ_CP051682.1"/>
</dbReference>
<evidence type="ECO:0000313" key="2">
    <source>
        <dbReference type="EMBL" id="QJD98319.1"/>
    </source>
</evidence>
<gene>
    <name evidence="2" type="ORF">HH214_06150</name>
</gene>
<dbReference type="EMBL" id="CP051682">
    <property type="protein sequence ID" value="QJD98319.1"/>
    <property type="molecule type" value="Genomic_DNA"/>
</dbReference>
<dbReference type="KEGG" id="mrob:HH214_06150"/>
<evidence type="ECO:0000259" key="1">
    <source>
        <dbReference type="Pfam" id="PF13395"/>
    </source>
</evidence>
<dbReference type="AlphaFoldDB" id="A0A7L5E7N3"/>
<feature type="domain" description="HNH nuclease" evidence="1">
    <location>
        <begin position="228"/>
        <end position="276"/>
    </location>
</feature>
<dbReference type="InterPro" id="IPR003615">
    <property type="entry name" value="HNH_nuc"/>
</dbReference>
<sequence>MNLPYQADLPTHLLAACFNKTSATYKFYWFLAVLGHVEQGESQLSKQALFADMLAHAWYTVNYFHVSFGKQDKLQQAIEQVRITEHLTIDAELGHISTTLRQTSHPHTRKALRYFDSEVPHRFLSPWFRAEDKRLAYAFSQSFTGECLYALYADHIVINPAWAAYLQRNARVLKDFCYWNLALYLQGRNPNVPDIPNKLIKAPVRKSLTEQRKKFWDIVIGELGSVDCIYTNTRLWPGRYAVEHFIPYAFVSHDLIWNLIPADPAFNSVKSDKLPWLDRYFEPFYQLQQQAVAIIYDKLPKSRFLEEYLTIIPDLSATRQLFSAADKQRYREQLQPLITIAANNGFEYLPR</sequence>
<proteinExistence type="predicted"/>
<dbReference type="Pfam" id="PF13395">
    <property type="entry name" value="HNH_4"/>
    <property type="match status" value="1"/>
</dbReference>
<name>A0A7L5E7N3_9SPHI</name>
<dbReference type="Gene3D" id="1.10.30.50">
    <property type="match status" value="1"/>
</dbReference>
<reference evidence="2 3" key="1">
    <citation type="submission" date="2020-04" db="EMBL/GenBank/DDBJ databases">
        <title>Genome sequencing of novel species.</title>
        <authorList>
            <person name="Heo J."/>
            <person name="Kim S.-J."/>
            <person name="Kim J.-S."/>
            <person name="Hong S.-B."/>
            <person name="Kwon S.-W."/>
        </authorList>
    </citation>
    <scope>NUCLEOTIDE SEQUENCE [LARGE SCALE GENOMIC DNA]</scope>
    <source>
        <strain evidence="2 3">F39-2</strain>
    </source>
</reference>
<evidence type="ECO:0000313" key="3">
    <source>
        <dbReference type="Proteomes" id="UP000503278"/>
    </source>
</evidence>
<protein>
    <recommendedName>
        <fullName evidence="1">HNH nuclease domain-containing protein</fullName>
    </recommendedName>
</protein>
<dbReference type="Proteomes" id="UP000503278">
    <property type="component" value="Chromosome"/>
</dbReference>
<keyword evidence="3" id="KW-1185">Reference proteome</keyword>
<organism evidence="2 3">
    <name type="scientific">Mucilaginibacter robiniae</name>
    <dbReference type="NCBI Taxonomy" id="2728022"/>
    <lineage>
        <taxon>Bacteria</taxon>
        <taxon>Pseudomonadati</taxon>
        <taxon>Bacteroidota</taxon>
        <taxon>Sphingobacteriia</taxon>
        <taxon>Sphingobacteriales</taxon>
        <taxon>Sphingobacteriaceae</taxon>
        <taxon>Mucilaginibacter</taxon>
    </lineage>
</organism>
<accession>A0A7L5E7N3</accession>